<dbReference type="Gene3D" id="3.40.50.300">
    <property type="entry name" value="P-loop containing nucleotide triphosphate hydrolases"/>
    <property type="match status" value="2"/>
</dbReference>
<evidence type="ECO:0000259" key="2">
    <source>
        <dbReference type="Pfam" id="PF19044"/>
    </source>
</evidence>
<proteinExistence type="predicted"/>
<dbReference type="InterPro" id="IPR053155">
    <property type="entry name" value="F-pilin_assembly_TraC"/>
</dbReference>
<dbReference type="AlphaFoldDB" id="A0AA43UR15"/>
<dbReference type="RefSeq" id="WP_153088272.1">
    <property type="nucleotide sequence ID" value="NZ_JAHOMZ010000042.1"/>
</dbReference>
<feature type="coiled-coil region" evidence="1">
    <location>
        <begin position="631"/>
        <end position="688"/>
    </location>
</feature>
<reference evidence="3" key="2">
    <citation type="submission" date="2022-11" db="EMBL/GenBank/DDBJ databases">
        <title>Genomic repertoires linked with pathogenic potency of arthritogenic Prevotella copri isolated from the gut of rheumatoid arthritis patients.</title>
        <authorList>
            <person name="Nii T."/>
            <person name="Maeda Y."/>
            <person name="Motooka D."/>
            <person name="Naito M."/>
            <person name="Matsumoto Y."/>
            <person name="Ogawa T."/>
            <person name="Oguro-Igashira E."/>
            <person name="Kishikawa T."/>
            <person name="Yamashita M."/>
            <person name="Koizumi S."/>
            <person name="Kurakawa T."/>
            <person name="Okumura R."/>
            <person name="Kayama H."/>
            <person name="Murakami M."/>
            <person name="Sakaguchi T."/>
            <person name="Das B."/>
            <person name="Nakamura S."/>
            <person name="Okada Y."/>
            <person name="Kumanogoh A."/>
            <person name="Takeda K."/>
        </authorList>
    </citation>
    <scope>NUCLEOTIDE SEQUENCE</scope>
    <source>
        <strain evidence="3">RA-N001-16</strain>
    </source>
</reference>
<name>A0AA43UR15_9BACT</name>
<dbReference type="SUPFAM" id="SSF52540">
    <property type="entry name" value="P-loop containing nucleoside triphosphate hydrolases"/>
    <property type="match status" value="1"/>
</dbReference>
<dbReference type="Proteomes" id="UP001209476">
    <property type="component" value="Unassembled WGS sequence"/>
</dbReference>
<dbReference type="EMBL" id="JAPDUM010000002">
    <property type="protein sequence ID" value="MCW4166464.1"/>
    <property type="molecule type" value="Genomic_DNA"/>
</dbReference>
<evidence type="ECO:0000313" key="5">
    <source>
        <dbReference type="Proteomes" id="UP000390763"/>
    </source>
</evidence>
<feature type="domain" description="TraG P-loop" evidence="2">
    <location>
        <begin position="670"/>
        <end position="944"/>
    </location>
</feature>
<gene>
    <name evidence="4" type="ORF">F7D62_02620</name>
    <name evidence="3" type="ORF">ONS98_14845</name>
</gene>
<comment type="caution">
    <text evidence="4">The sequence shown here is derived from an EMBL/GenBank/DDBJ whole genome shotgun (WGS) entry which is preliminary data.</text>
</comment>
<evidence type="ECO:0000313" key="4">
    <source>
        <dbReference type="EMBL" id="MQO03019.1"/>
    </source>
</evidence>
<organism evidence="4 5">
    <name type="scientific">Segatella copri</name>
    <dbReference type="NCBI Taxonomy" id="165179"/>
    <lineage>
        <taxon>Bacteria</taxon>
        <taxon>Pseudomonadati</taxon>
        <taxon>Bacteroidota</taxon>
        <taxon>Bacteroidia</taxon>
        <taxon>Bacteroidales</taxon>
        <taxon>Prevotellaceae</taxon>
        <taxon>Segatella</taxon>
    </lineage>
</organism>
<dbReference type="Pfam" id="PF19044">
    <property type="entry name" value="P-loop_TraG"/>
    <property type="match status" value="2"/>
</dbReference>
<dbReference type="PANTHER" id="PTHR38467">
    <property type="match status" value="1"/>
</dbReference>
<evidence type="ECO:0000256" key="1">
    <source>
        <dbReference type="SAM" id="Coils"/>
    </source>
</evidence>
<accession>A0AA43UR15</accession>
<evidence type="ECO:0000313" key="3">
    <source>
        <dbReference type="EMBL" id="MCW4166464.1"/>
    </source>
</evidence>
<dbReference type="PANTHER" id="PTHR38467:SF1">
    <property type="entry name" value="CONJUGATIVE TRANSFER: ASSEMBLY"/>
    <property type="match status" value="1"/>
</dbReference>
<sequence length="974" mass="112256">MILLFVSVVFISILVGMAISVGAFGTGGKRAKIFEDIYFSIEEVDGIGVVYTKKGDYSAVLKMENPVRKYSADTDSYYEFTSLMASVMQVLGDGYAIHKQDIFVRKQFDMSSIKGKNKDAKKRFLSDAYFRFFNGRSYTEATTYLTITQKGKSGGLKAYDNNKWRDFNVKIQKVADRLKSGGITCRFLGARECQEFADRFFAVDFKNPTTGMTDFKVDSEEIGMGDQHVKVYSLLDVDNVGLPGMIRPYSDTVVNNSVMPEDLLSELDHIPGVDTVIYNQVIFFPNQKREMAKLDKKKNRHASIPNPSNLIAVEDIKAVQDEVARNGKQLVYAHYNLVIKIEADKDFQKVTNNLENIFAKYNIHISKRAYNQLELFVASFPGNCFRLNQDYDQFLTISEAALCLMYKEHQAKGDNSPLKCYYTDRQGVPMPIDTTGKEGKVKYTNNSNFFVLGPSGSGKSFFMNTVMRQYYEQDTDIVIVDTGDSYEGLCSYFEGTYISYSKEKPISMNPFKITKLEYDQNFGEKKNFLKSLIFQIFKGAEMPSKIEDTIINQTIVEYFEAYFNPFEGFTDEERQKMKDTLLLQDKTNGKYEEYEQELEEKYGEDFDFESATAEAKDGKALTRQQRLKGKLQAVIDDAASTEGEKENAKKKLMLLTPEVIENNYLMRIERKLEKIERQKKKLKVKELSFNTYYEFALERIPQILHQQHIEFNINDFAAILKPFYKGGEQEYILNNDLDSSLFDEKFIVFEIDKVKDDPVLFPIIVLIIMDVFTQKMRIKKGRKCLVIEEAWKAIATPVMANYIKYLYKTARKHWAMVGVVTQEIQDITSSPIVKEAIINNSDVFMLLDQSKFKDKFDDIKATLALTDNDCKKIFTINRLDNKEGRSPFKEVFLKRGQNGEVLGVEEPPECYMAYTTEKAEKEALKLYKKLMATDYQHAIEQFVSDWHNSGIKKSLEFSQKVLKEKKVFYYKNKQ</sequence>
<keyword evidence="1" id="KW-0175">Coiled coil</keyword>
<reference evidence="5" key="1">
    <citation type="submission" date="2019-09" db="EMBL/GenBank/DDBJ databases">
        <title>Distinct polysaccharide growth profiles of human intestinal Prevotella copri isolates.</title>
        <authorList>
            <person name="Fehlner-Peach H."/>
            <person name="Magnabosco C."/>
            <person name="Raghavan V."/>
            <person name="Scher J.U."/>
            <person name="Tett A."/>
            <person name="Cox L.M."/>
            <person name="Gottsegen C."/>
            <person name="Watters A."/>
            <person name="Wiltshire- Gordon J.D."/>
            <person name="Segata N."/>
            <person name="Bonneau R."/>
            <person name="Littman D.R."/>
        </authorList>
    </citation>
    <scope>NUCLEOTIDE SEQUENCE [LARGE SCALE GENOMIC DNA]</scope>
    <source>
        <strain evidence="5">iAK279</strain>
    </source>
</reference>
<dbReference type="EMBL" id="VZBT01000029">
    <property type="protein sequence ID" value="MQO03019.1"/>
    <property type="molecule type" value="Genomic_DNA"/>
</dbReference>
<reference evidence="4" key="3">
    <citation type="submission" date="2023-10" db="EMBL/GenBank/DDBJ databases">
        <title>Distinct polysaccharide growth profiles of human intestinal Prevotella copri isolates.</title>
        <authorList>
            <person name="Fehlner-Peach H."/>
            <person name="Magnabosco C."/>
            <person name="Raghavan V."/>
            <person name="Scher J.U."/>
            <person name="Tett A."/>
            <person name="Cox L.M."/>
            <person name="Gottsegen C."/>
            <person name="Watters A."/>
            <person name="Wiltshire- Gordon J.D."/>
            <person name="Segata N."/>
            <person name="Bonneau R."/>
            <person name="Littman D.R."/>
        </authorList>
    </citation>
    <scope>NUCLEOTIDE SEQUENCE</scope>
    <source>
        <strain evidence="4">IAK279</strain>
    </source>
</reference>
<dbReference type="InterPro" id="IPR043964">
    <property type="entry name" value="P-loop_TraG"/>
</dbReference>
<feature type="domain" description="TraG P-loop" evidence="2">
    <location>
        <begin position="423"/>
        <end position="562"/>
    </location>
</feature>
<dbReference type="Proteomes" id="UP000390763">
    <property type="component" value="Unassembled WGS sequence"/>
</dbReference>
<dbReference type="InterPro" id="IPR027417">
    <property type="entry name" value="P-loop_NTPase"/>
</dbReference>
<protein>
    <submittedName>
        <fullName evidence="4">TraG family conjugative transposon ATPase</fullName>
    </submittedName>
</protein>